<sequence length="1055" mass="117691">MAEIVGLVASILQLVETVSKAREYIHDFRNARKDQKKLLQEIQNLEPLITEFQQRVKDSQIAGSTSTMQKFSKPLNQLKETMERLAKKLEPTGTTRKVSNRLTWSMWGKEEVHEGLNTIERSKSLLSVWLAMNIWNSTQGIASAFQEVTENQQINHKYTVRSVEALGRNQKEYRNDIISTVKGVAEEQRIGQSSLSKSLATVERSQNAADRDTVIEWYSPLNFFLRQADIFSTREPGTGEWLLEDATFKEWRLGGGKTLWCRGMPGAGKTVLASIVIENLRTVFESQNIGVGAIYLNHKETETQTPSHLLCALWRQLVFRKPISEDVRRLYETHRERRTRPSLEDAQAILHSVVSEHLAVFIVVDALDEYPEGQRDSLLRRLSSLGPTVNLLLTSRPHINISHSISGGSDVETLEIRAKDEDICCYLDGQILSSFRLSKHIENSPSLRDEIEEQIVECSGGMFLLAKLHIDSLTTKHTVKAVRETLKNMPIDLEHTYDGVMEHINRQSEDDRKLALHTLLWITNAKRPLRVPELREALSIEPGATDFDSDNLLDPDIILASCAGLVVITAEDDTIRIIHYTMQTYLEQIQARVFPNSQSVITTTCITYLSFGVLSDNMHDPSSLLRQYDFLDYAVEYSLIHARGEPKSTTRHIILPFLANCFAWRNLWNWGHGHEIPRSPARLWLAAFFGLEQICRYLIQEDGAGNVLQEAALEGLTDMVEILIQNGADVNAKEGEYDSVLHAASVRGHEKIISLLIDHGVDIDFRGRYGTALQVATYFGHKESVRVLIAGGANVNAEGGYYGTALYAAASRLGYGIFRLLIENGADTRTGLGLPELLEQGERAMALVLIQCSAGINGALRTAARGGNQANFRLLLDHNGDSELRGEQYAIMLLESLNEAWGRAIDQLLIKHGADINNALRKEARAGNEANFKRLLKYNKNSNARAGQCTVALSEGLHEGWPSDIAKLLIEHGADINNALRKEARAGNEAISGLRDPVVYMRKRDLRSTKILPVCGGGPVGQPNCLQAASAGTMRGVRKGLPQLHAPSGRLFVVG</sequence>
<feature type="repeat" description="ANK" evidence="2">
    <location>
        <begin position="768"/>
        <end position="800"/>
    </location>
</feature>
<evidence type="ECO:0000256" key="2">
    <source>
        <dbReference type="PROSITE-ProRule" id="PRU00023"/>
    </source>
</evidence>
<evidence type="ECO:0000313" key="5">
    <source>
        <dbReference type="EMBL" id="KAF7334412.1"/>
    </source>
</evidence>
<feature type="repeat" description="ANK" evidence="2">
    <location>
        <begin position="703"/>
        <end position="735"/>
    </location>
</feature>
<dbReference type="PANTHER" id="PTHR10039">
    <property type="entry name" value="AMELOGENIN"/>
    <property type="match status" value="1"/>
</dbReference>
<reference evidence="5" key="1">
    <citation type="submission" date="2020-05" db="EMBL/GenBank/DDBJ databases">
        <title>Mycena genomes resolve the evolution of fungal bioluminescence.</title>
        <authorList>
            <person name="Tsai I.J."/>
        </authorList>
    </citation>
    <scope>NUCLEOTIDE SEQUENCE</scope>
    <source>
        <strain evidence="5">CCC161011</strain>
    </source>
</reference>
<dbReference type="SUPFAM" id="SSF48403">
    <property type="entry name" value="Ankyrin repeat"/>
    <property type="match status" value="1"/>
</dbReference>
<protein>
    <submittedName>
        <fullName evidence="5">ANK-REP-REGION domain-containing protein</fullName>
    </submittedName>
</protein>
<dbReference type="PROSITE" id="PS50297">
    <property type="entry name" value="ANK_REP_REGION"/>
    <property type="match status" value="3"/>
</dbReference>
<dbReference type="Pfam" id="PF22939">
    <property type="entry name" value="WHD_GPIID"/>
    <property type="match status" value="1"/>
</dbReference>
<dbReference type="PROSITE" id="PS50088">
    <property type="entry name" value="ANK_REPEAT"/>
    <property type="match status" value="3"/>
</dbReference>
<dbReference type="OrthoDB" id="448455at2759"/>
<keyword evidence="2" id="KW-0040">ANK repeat</keyword>
<organism evidence="5 6">
    <name type="scientific">Mycena venus</name>
    <dbReference type="NCBI Taxonomy" id="2733690"/>
    <lineage>
        <taxon>Eukaryota</taxon>
        <taxon>Fungi</taxon>
        <taxon>Dikarya</taxon>
        <taxon>Basidiomycota</taxon>
        <taxon>Agaricomycotina</taxon>
        <taxon>Agaricomycetes</taxon>
        <taxon>Agaricomycetidae</taxon>
        <taxon>Agaricales</taxon>
        <taxon>Marasmiineae</taxon>
        <taxon>Mycenaceae</taxon>
        <taxon>Mycena</taxon>
    </lineage>
</organism>
<feature type="domain" description="GPI inositol-deacylase winged helix" evidence="3">
    <location>
        <begin position="510"/>
        <end position="587"/>
    </location>
</feature>
<comment type="caution">
    <text evidence="5">The sequence shown here is derived from an EMBL/GenBank/DDBJ whole genome shotgun (WGS) entry which is preliminary data.</text>
</comment>
<dbReference type="InterPro" id="IPR027417">
    <property type="entry name" value="P-loop_NTPase"/>
</dbReference>
<dbReference type="SMART" id="SM00248">
    <property type="entry name" value="ANK"/>
    <property type="match status" value="6"/>
</dbReference>
<dbReference type="InterPro" id="IPR054471">
    <property type="entry name" value="GPIID_WHD"/>
</dbReference>
<dbReference type="InterPro" id="IPR036770">
    <property type="entry name" value="Ankyrin_rpt-contain_sf"/>
</dbReference>
<name>A0A8H6X4P1_9AGAR</name>
<evidence type="ECO:0000256" key="1">
    <source>
        <dbReference type="ARBA" id="ARBA00022737"/>
    </source>
</evidence>
<proteinExistence type="predicted"/>
<gene>
    <name evidence="5" type="ORF">MVEN_02270500</name>
</gene>
<dbReference type="InterPro" id="IPR002110">
    <property type="entry name" value="Ankyrin_rpt"/>
</dbReference>
<evidence type="ECO:0000313" key="6">
    <source>
        <dbReference type="Proteomes" id="UP000620124"/>
    </source>
</evidence>
<dbReference type="Proteomes" id="UP000620124">
    <property type="component" value="Unassembled WGS sequence"/>
</dbReference>
<feature type="domain" description="Nephrocystin 3-like N-terminal" evidence="4">
    <location>
        <begin position="237"/>
        <end position="396"/>
    </location>
</feature>
<keyword evidence="1" id="KW-0677">Repeat</keyword>
<dbReference type="PANTHER" id="PTHR10039:SF15">
    <property type="entry name" value="NACHT DOMAIN-CONTAINING PROTEIN"/>
    <property type="match status" value="1"/>
</dbReference>
<evidence type="ECO:0000259" key="3">
    <source>
        <dbReference type="Pfam" id="PF22939"/>
    </source>
</evidence>
<evidence type="ECO:0000259" key="4">
    <source>
        <dbReference type="Pfam" id="PF24883"/>
    </source>
</evidence>
<keyword evidence="6" id="KW-1185">Reference proteome</keyword>
<dbReference type="Pfam" id="PF12796">
    <property type="entry name" value="Ank_2"/>
    <property type="match status" value="1"/>
</dbReference>
<dbReference type="SUPFAM" id="SSF52540">
    <property type="entry name" value="P-loop containing nucleoside triphosphate hydrolases"/>
    <property type="match status" value="1"/>
</dbReference>
<accession>A0A8H6X4P1</accession>
<dbReference type="Pfam" id="PF24883">
    <property type="entry name" value="NPHP3_N"/>
    <property type="match status" value="1"/>
</dbReference>
<dbReference type="Gene3D" id="1.25.40.20">
    <property type="entry name" value="Ankyrin repeat-containing domain"/>
    <property type="match status" value="2"/>
</dbReference>
<dbReference type="InterPro" id="IPR056884">
    <property type="entry name" value="NPHP3-like_N"/>
</dbReference>
<dbReference type="EMBL" id="JACAZI010000026">
    <property type="protein sequence ID" value="KAF7334412.1"/>
    <property type="molecule type" value="Genomic_DNA"/>
</dbReference>
<feature type="repeat" description="ANK" evidence="2">
    <location>
        <begin position="736"/>
        <end position="768"/>
    </location>
</feature>
<dbReference type="Gene3D" id="3.40.50.300">
    <property type="entry name" value="P-loop containing nucleotide triphosphate hydrolases"/>
    <property type="match status" value="1"/>
</dbReference>
<dbReference type="AlphaFoldDB" id="A0A8H6X4P1"/>